<gene>
    <name evidence="1" type="ORF">LEP1GSC036_4391</name>
</gene>
<accession>A0A828Z1L5</accession>
<evidence type="ECO:0000313" key="2">
    <source>
        <dbReference type="Proteomes" id="UP000001338"/>
    </source>
</evidence>
<organism evidence="1 2">
    <name type="scientific">Leptospira weilii str. 2006001853</name>
    <dbReference type="NCBI Taxonomy" id="1001589"/>
    <lineage>
        <taxon>Bacteria</taxon>
        <taxon>Pseudomonadati</taxon>
        <taxon>Spirochaetota</taxon>
        <taxon>Spirochaetia</taxon>
        <taxon>Leptospirales</taxon>
        <taxon>Leptospiraceae</taxon>
        <taxon>Leptospira</taxon>
    </lineage>
</organism>
<evidence type="ECO:0000313" key="1">
    <source>
        <dbReference type="EMBL" id="EKR63616.1"/>
    </source>
</evidence>
<dbReference type="AlphaFoldDB" id="A0A828Z1L5"/>
<name>A0A828Z1L5_9LEPT</name>
<dbReference type="EMBL" id="AFLV02000058">
    <property type="protein sequence ID" value="EKR63616.1"/>
    <property type="molecule type" value="Genomic_DNA"/>
</dbReference>
<protein>
    <submittedName>
        <fullName evidence="1">Uncharacterized protein</fullName>
    </submittedName>
</protein>
<comment type="caution">
    <text evidence="1">The sequence shown here is derived from an EMBL/GenBank/DDBJ whole genome shotgun (WGS) entry which is preliminary data.</text>
</comment>
<sequence>MPGILPLKRGIVSKFVELYHRDISKAILLEGRLRSLRFE</sequence>
<reference evidence="1 2" key="1">
    <citation type="submission" date="2012-10" db="EMBL/GenBank/DDBJ databases">
        <authorList>
            <person name="Harkins D.M."/>
            <person name="Durkin A.S."/>
            <person name="Brinkac L.M."/>
            <person name="Haft D.H."/>
            <person name="Selengut J.D."/>
            <person name="Sanka R."/>
            <person name="DePew J."/>
            <person name="Purushe J."/>
            <person name="Whelen A.C."/>
            <person name="Vinetz J.M."/>
            <person name="Sutton G.G."/>
            <person name="Nierman W.C."/>
            <person name="Fouts D.E."/>
        </authorList>
    </citation>
    <scope>NUCLEOTIDE SEQUENCE [LARGE SCALE GENOMIC DNA]</scope>
    <source>
        <strain evidence="1 2">2006001853</strain>
    </source>
</reference>
<dbReference type="Proteomes" id="UP000001338">
    <property type="component" value="Unassembled WGS sequence"/>
</dbReference>
<proteinExistence type="predicted"/>